<sequence length="175" mass="19271">MKYRVRKLFSSLLLVSVLVLTILLGSDILNTATAAAAVRQLEEAPGQVVYQSRGTLKDQQGNRWGAIAFKRIRPDGKASFDLRLVGFPGMVEIDRTQPLLLTNSLGKTWKANDASTNIFTDEIQPHVGQYDLQPLVTQLQTAIPLTLTLATVNGEPVKLSIPPSLVQEWQTVANY</sequence>
<dbReference type="STRING" id="454136.NIES2119_03900"/>
<dbReference type="InterPro" id="IPR021469">
    <property type="entry name" value="DUF3122"/>
</dbReference>
<name>A0A1U7IS88_9CYAN</name>
<evidence type="ECO:0000313" key="1">
    <source>
        <dbReference type="EMBL" id="OKH40230.1"/>
    </source>
</evidence>
<evidence type="ECO:0008006" key="3">
    <source>
        <dbReference type="Google" id="ProtNLM"/>
    </source>
</evidence>
<organism evidence="1 2">
    <name type="scientific">[Phormidium ambiguum] IAM M-71</name>
    <dbReference type="NCBI Taxonomy" id="454136"/>
    <lineage>
        <taxon>Bacteria</taxon>
        <taxon>Bacillati</taxon>
        <taxon>Cyanobacteriota</taxon>
        <taxon>Cyanophyceae</taxon>
        <taxon>Oscillatoriophycideae</taxon>
        <taxon>Aerosakkonematales</taxon>
        <taxon>Aerosakkonemataceae</taxon>
        <taxon>Floridanema</taxon>
    </lineage>
</organism>
<dbReference type="Proteomes" id="UP000185860">
    <property type="component" value="Unassembled WGS sequence"/>
</dbReference>
<evidence type="ECO:0000313" key="2">
    <source>
        <dbReference type="Proteomes" id="UP000185860"/>
    </source>
</evidence>
<gene>
    <name evidence="1" type="ORF">NIES2119_03900</name>
</gene>
<dbReference type="EMBL" id="MRCE01000003">
    <property type="protein sequence ID" value="OKH40230.1"/>
    <property type="molecule type" value="Genomic_DNA"/>
</dbReference>
<protein>
    <recommendedName>
        <fullName evidence="3">DUF3122 domain-containing protein</fullName>
    </recommendedName>
</protein>
<dbReference type="OrthoDB" id="463245at2"/>
<dbReference type="Pfam" id="PF11320">
    <property type="entry name" value="DUF3122"/>
    <property type="match status" value="1"/>
</dbReference>
<proteinExistence type="predicted"/>
<reference evidence="1 2" key="1">
    <citation type="submission" date="2016-11" db="EMBL/GenBank/DDBJ databases">
        <title>Draft Genome Sequences of Nine Cyanobacterial Strains from Diverse Habitats.</title>
        <authorList>
            <person name="Zhu T."/>
            <person name="Hou S."/>
            <person name="Lu X."/>
            <person name="Hess W.R."/>
        </authorList>
    </citation>
    <scope>NUCLEOTIDE SEQUENCE [LARGE SCALE GENOMIC DNA]</scope>
    <source>
        <strain evidence="1 2">IAM M-71</strain>
    </source>
</reference>
<comment type="caution">
    <text evidence="1">The sequence shown here is derived from an EMBL/GenBank/DDBJ whole genome shotgun (WGS) entry which is preliminary data.</text>
</comment>
<accession>A0A1U7IS88</accession>
<dbReference type="AlphaFoldDB" id="A0A1U7IS88"/>